<evidence type="ECO:0000259" key="1">
    <source>
        <dbReference type="PROSITE" id="PS51352"/>
    </source>
</evidence>
<dbReference type="Proteomes" id="UP000295741">
    <property type="component" value="Unassembled WGS sequence"/>
</dbReference>
<dbReference type="InterPro" id="IPR036249">
    <property type="entry name" value="Thioredoxin-like_sf"/>
</dbReference>
<sequence>MKTIQFILINILLCNCAFGQVDKNAKSAILNGTLWPFTNDTIIINYYPYKLGITVIGSTEKKIVTSDGNFRIKITDMDHPYYCSIKSTRLQGLLFIDQLIEPGDSISIKAEQDSYKNYSQTNLPFLKITGRNAAKNQAIHLFDYARLYNKISGIKKNLVERYTNLAEAILVFENNEQIYRAYWDSLTKANTSDFSEQSKKIIESEFTIGKINGIISTYSALKDKLISKKSSEKDIQQLNTEFASIINPMLQELLTNSTTSTVSPKFLDIAVRKTMLDTKIMENNNHKFPAIKYVHGLEQWPENKREAIATALLAYIFIYNSNTENIQELLAKVGTMVYKPELKAIVENFQKKYTPGIAVPPFSLTGLNGEKINSQDYIDKVVVLDFWFTGCDACVTMARVLRLAKDRLAGDPDIVFMSISIDTDRETWLNSVSKGIYSHADFVNAYTNGMGMEHSLIQQYQIQAYPRVMIMGKGNKMFKSNPHMPKNRDEVELLVQDIIDAKKK</sequence>
<proteinExistence type="predicted"/>
<dbReference type="EMBL" id="SNWP01000011">
    <property type="protein sequence ID" value="TDO26565.1"/>
    <property type="molecule type" value="Genomic_DNA"/>
</dbReference>
<gene>
    <name evidence="2" type="ORF">BC659_1872</name>
</gene>
<name>A0A4R6IXF4_9BACT</name>
<dbReference type="InterPro" id="IPR050553">
    <property type="entry name" value="Thioredoxin_ResA/DsbE_sf"/>
</dbReference>
<dbReference type="InterPro" id="IPR012336">
    <property type="entry name" value="Thioredoxin-like_fold"/>
</dbReference>
<dbReference type="SUPFAM" id="SSF52833">
    <property type="entry name" value="Thioredoxin-like"/>
    <property type="match status" value="1"/>
</dbReference>
<reference evidence="2 3" key="1">
    <citation type="submission" date="2019-03" db="EMBL/GenBank/DDBJ databases">
        <title>Genomic Encyclopedia of Archaeal and Bacterial Type Strains, Phase II (KMG-II): from individual species to whole genera.</title>
        <authorList>
            <person name="Goeker M."/>
        </authorList>
    </citation>
    <scope>NUCLEOTIDE SEQUENCE [LARGE SCALE GENOMIC DNA]</scope>
    <source>
        <strain evidence="2 3">DSM 28323</strain>
    </source>
</reference>
<protein>
    <submittedName>
        <fullName evidence="2">Thioredoxin-like protein</fullName>
    </submittedName>
</protein>
<feature type="domain" description="Thioredoxin" evidence="1">
    <location>
        <begin position="353"/>
        <end position="504"/>
    </location>
</feature>
<dbReference type="Gene3D" id="3.40.30.10">
    <property type="entry name" value="Glutaredoxin"/>
    <property type="match status" value="1"/>
</dbReference>
<evidence type="ECO:0000313" key="3">
    <source>
        <dbReference type="Proteomes" id="UP000295741"/>
    </source>
</evidence>
<dbReference type="OrthoDB" id="983020at2"/>
<dbReference type="PANTHER" id="PTHR42852">
    <property type="entry name" value="THIOL:DISULFIDE INTERCHANGE PROTEIN DSBE"/>
    <property type="match status" value="1"/>
</dbReference>
<dbReference type="Pfam" id="PF13905">
    <property type="entry name" value="Thioredoxin_8"/>
    <property type="match status" value="1"/>
</dbReference>
<dbReference type="PROSITE" id="PS51352">
    <property type="entry name" value="THIOREDOXIN_2"/>
    <property type="match status" value="1"/>
</dbReference>
<dbReference type="RefSeq" id="WP_133474408.1">
    <property type="nucleotide sequence ID" value="NZ_SNWP01000011.1"/>
</dbReference>
<evidence type="ECO:0000313" key="2">
    <source>
        <dbReference type="EMBL" id="TDO26565.1"/>
    </source>
</evidence>
<keyword evidence="3" id="KW-1185">Reference proteome</keyword>
<dbReference type="InterPro" id="IPR013766">
    <property type="entry name" value="Thioredoxin_domain"/>
</dbReference>
<dbReference type="PANTHER" id="PTHR42852:SF13">
    <property type="entry name" value="PROTEIN DIPZ"/>
    <property type="match status" value="1"/>
</dbReference>
<dbReference type="AlphaFoldDB" id="A0A4R6IXF4"/>
<dbReference type="CDD" id="cd02966">
    <property type="entry name" value="TlpA_like_family"/>
    <property type="match status" value="1"/>
</dbReference>
<comment type="caution">
    <text evidence="2">The sequence shown here is derived from an EMBL/GenBank/DDBJ whole genome shotgun (WGS) entry which is preliminary data.</text>
</comment>
<accession>A0A4R6IXF4</accession>
<organism evidence="2 3">
    <name type="scientific">Sediminibacterium goheungense</name>
    <dbReference type="NCBI Taxonomy" id="1086393"/>
    <lineage>
        <taxon>Bacteria</taxon>
        <taxon>Pseudomonadati</taxon>
        <taxon>Bacteroidota</taxon>
        <taxon>Chitinophagia</taxon>
        <taxon>Chitinophagales</taxon>
        <taxon>Chitinophagaceae</taxon>
        <taxon>Sediminibacterium</taxon>
    </lineage>
</organism>